<feature type="site" description="Lowers pKa of active site Tyr" evidence="7">
    <location>
        <position position="72"/>
    </location>
</feature>
<proteinExistence type="inferred from homology"/>
<dbReference type="RefSeq" id="WP_044432634.1">
    <property type="nucleotide sequence ID" value="NZ_BJYZ01000014.1"/>
</dbReference>
<comment type="caution">
    <text evidence="9">The sequence shown here is derived from an EMBL/GenBank/DDBJ whole genome shotgun (WGS) entry which is preliminary data.</text>
</comment>
<dbReference type="PANTHER" id="PTHR43827">
    <property type="entry name" value="2,5-DIKETO-D-GLUCONIC ACID REDUCTASE"/>
    <property type="match status" value="1"/>
</dbReference>
<evidence type="ECO:0000256" key="3">
    <source>
        <dbReference type="ARBA" id="ARBA00023002"/>
    </source>
</evidence>
<dbReference type="Gene3D" id="3.20.20.100">
    <property type="entry name" value="NADP-dependent oxidoreductase domain"/>
    <property type="match status" value="1"/>
</dbReference>
<feature type="binding site" evidence="6">
    <location>
        <position position="105"/>
    </location>
    <ligand>
        <name>substrate</name>
    </ligand>
</feature>
<dbReference type="FunFam" id="3.20.20.100:FF:000002">
    <property type="entry name" value="2,5-diketo-D-gluconic acid reductase A"/>
    <property type="match status" value="1"/>
</dbReference>
<name>A0A512DRS5_9PROT</name>
<dbReference type="GO" id="GO:1990002">
    <property type="term" value="F:methylglyoxal reductase (NADPH) (acetol producing) activity"/>
    <property type="evidence" value="ECO:0007669"/>
    <property type="project" value="TreeGrafter"/>
</dbReference>
<dbReference type="OrthoDB" id="9768793at2"/>
<keyword evidence="10" id="KW-1185">Reference proteome</keyword>
<evidence type="ECO:0000256" key="1">
    <source>
        <dbReference type="ARBA" id="ARBA00007905"/>
    </source>
</evidence>
<gene>
    <name evidence="9" type="ORF">SAE02_33360</name>
</gene>
<dbReference type="AlphaFoldDB" id="A0A512DRS5"/>
<evidence type="ECO:0000259" key="8">
    <source>
        <dbReference type="Pfam" id="PF00248"/>
    </source>
</evidence>
<feature type="active site" description="Proton donor" evidence="5">
    <location>
        <position position="47"/>
    </location>
</feature>
<comment type="catalytic activity">
    <reaction evidence="4">
        <text>hydroxyacetone + NADP(+) = methylglyoxal + NADPH + H(+)</text>
        <dbReference type="Rhea" id="RHEA:27986"/>
        <dbReference type="ChEBI" id="CHEBI:15378"/>
        <dbReference type="ChEBI" id="CHEBI:17158"/>
        <dbReference type="ChEBI" id="CHEBI:27957"/>
        <dbReference type="ChEBI" id="CHEBI:57783"/>
        <dbReference type="ChEBI" id="CHEBI:58349"/>
    </reaction>
</comment>
<evidence type="ECO:0000256" key="7">
    <source>
        <dbReference type="PIRSR" id="PIRSR000097-3"/>
    </source>
</evidence>
<organism evidence="9 10">
    <name type="scientific">Skermanella aerolata</name>
    <dbReference type="NCBI Taxonomy" id="393310"/>
    <lineage>
        <taxon>Bacteria</taxon>
        <taxon>Pseudomonadati</taxon>
        <taxon>Pseudomonadota</taxon>
        <taxon>Alphaproteobacteria</taxon>
        <taxon>Rhodospirillales</taxon>
        <taxon>Azospirillaceae</taxon>
        <taxon>Skermanella</taxon>
    </lineage>
</organism>
<dbReference type="PANTHER" id="PTHR43827:SF3">
    <property type="entry name" value="NADP-DEPENDENT OXIDOREDUCTASE DOMAIN-CONTAINING PROTEIN"/>
    <property type="match status" value="1"/>
</dbReference>
<dbReference type="InterPro" id="IPR020471">
    <property type="entry name" value="AKR"/>
</dbReference>
<dbReference type="PROSITE" id="PS00062">
    <property type="entry name" value="ALDOKETO_REDUCTASE_2"/>
    <property type="match status" value="1"/>
</dbReference>
<feature type="domain" description="NADP-dependent oxidoreductase" evidence="8">
    <location>
        <begin position="14"/>
        <end position="256"/>
    </location>
</feature>
<dbReference type="InterPro" id="IPR036812">
    <property type="entry name" value="NAD(P)_OxRdtase_dom_sf"/>
</dbReference>
<accession>A0A512DRS5</accession>
<evidence type="ECO:0000256" key="2">
    <source>
        <dbReference type="ARBA" id="ARBA00022857"/>
    </source>
</evidence>
<dbReference type="PRINTS" id="PR00069">
    <property type="entry name" value="ALDKETRDTASE"/>
</dbReference>
<keyword evidence="3" id="KW-0560">Oxidoreductase</keyword>
<evidence type="ECO:0000256" key="5">
    <source>
        <dbReference type="PIRSR" id="PIRSR000097-1"/>
    </source>
</evidence>
<keyword evidence="2" id="KW-0521">NADP</keyword>
<dbReference type="CDD" id="cd19140">
    <property type="entry name" value="AKR_AKR3F3"/>
    <property type="match status" value="1"/>
</dbReference>
<evidence type="ECO:0000256" key="4">
    <source>
        <dbReference type="ARBA" id="ARBA00049445"/>
    </source>
</evidence>
<evidence type="ECO:0000256" key="6">
    <source>
        <dbReference type="PIRSR" id="PIRSR000097-2"/>
    </source>
</evidence>
<dbReference type="InterPro" id="IPR018170">
    <property type="entry name" value="Aldo/ket_reductase_CS"/>
</dbReference>
<dbReference type="InterPro" id="IPR023210">
    <property type="entry name" value="NADP_OxRdtase_dom"/>
</dbReference>
<sequence>MEYVNLKGARVPVLGLGTWQLSGAQCADVVRAGLDLGYRHIDTAQAYNNEEEVGVALAGSGVARDDIFLTTKVWYERIAPGELQRSVDESLTKLRTDHVDLLLIHWPNAKIPLGDSLKALAEVKAQGKARHIGVSNFTVALLKEAVEVHGVDLACDQVEYHPFLSQRPVLDFLRSHEMFLTAYSPIARGEAATHPTLMRIGEAHGKSAVQVTLRWLLDQANVVAIPKASGEKHLKSNFEIFDFKLTDAERAEIDALTGNRRLINPGWAPAWDAA</sequence>
<dbReference type="EMBL" id="BJYZ01000014">
    <property type="protein sequence ID" value="GEO39188.1"/>
    <property type="molecule type" value="Genomic_DNA"/>
</dbReference>
<dbReference type="Proteomes" id="UP000321523">
    <property type="component" value="Unassembled WGS sequence"/>
</dbReference>
<comment type="similarity">
    <text evidence="1">Belongs to the aldo/keto reductase family.</text>
</comment>
<dbReference type="PROSITE" id="PS00798">
    <property type="entry name" value="ALDOKETO_REDUCTASE_1"/>
    <property type="match status" value="1"/>
</dbReference>
<evidence type="ECO:0000313" key="9">
    <source>
        <dbReference type="EMBL" id="GEO39188.1"/>
    </source>
</evidence>
<dbReference type="SUPFAM" id="SSF51430">
    <property type="entry name" value="NAD(P)-linked oxidoreductase"/>
    <property type="match status" value="1"/>
</dbReference>
<dbReference type="PIRSF" id="PIRSF000097">
    <property type="entry name" value="AKR"/>
    <property type="match status" value="1"/>
</dbReference>
<dbReference type="GO" id="GO:0051596">
    <property type="term" value="P:methylglyoxal catabolic process"/>
    <property type="evidence" value="ECO:0007669"/>
    <property type="project" value="TreeGrafter"/>
</dbReference>
<protein>
    <submittedName>
        <fullName evidence="9">Oxidoreductase</fullName>
    </submittedName>
</protein>
<reference evidence="9 10" key="1">
    <citation type="submission" date="2019-07" db="EMBL/GenBank/DDBJ databases">
        <title>Whole genome shotgun sequence of Skermanella aerolata NBRC 106429.</title>
        <authorList>
            <person name="Hosoyama A."/>
            <person name="Uohara A."/>
            <person name="Ohji S."/>
            <person name="Ichikawa N."/>
        </authorList>
    </citation>
    <scope>NUCLEOTIDE SEQUENCE [LARGE SCALE GENOMIC DNA]</scope>
    <source>
        <strain evidence="9 10">NBRC 106429</strain>
    </source>
</reference>
<dbReference type="Pfam" id="PF00248">
    <property type="entry name" value="Aldo_ket_red"/>
    <property type="match status" value="1"/>
</dbReference>
<evidence type="ECO:0000313" key="10">
    <source>
        <dbReference type="Proteomes" id="UP000321523"/>
    </source>
</evidence>